<evidence type="ECO:0000256" key="3">
    <source>
        <dbReference type="ARBA" id="ARBA00022553"/>
    </source>
</evidence>
<organism evidence="11 12">
    <name type="scientific">Paenibacillus mendelii</name>
    <dbReference type="NCBI Taxonomy" id="206163"/>
    <lineage>
        <taxon>Bacteria</taxon>
        <taxon>Bacillati</taxon>
        <taxon>Bacillota</taxon>
        <taxon>Bacilli</taxon>
        <taxon>Bacillales</taxon>
        <taxon>Paenibacillaceae</taxon>
        <taxon>Paenibacillus</taxon>
    </lineage>
</organism>
<dbReference type="InterPro" id="IPR001789">
    <property type="entry name" value="Sig_transdc_resp-reg_receiver"/>
</dbReference>
<keyword evidence="3 8" id="KW-0597">Phosphoprotein</keyword>
<dbReference type="Proteomes" id="UP001589818">
    <property type="component" value="Unassembled WGS sequence"/>
</dbReference>
<proteinExistence type="predicted"/>
<evidence type="ECO:0000259" key="9">
    <source>
        <dbReference type="PROSITE" id="PS01124"/>
    </source>
</evidence>
<gene>
    <name evidence="11" type="ORF">ACFFJ8_09005</name>
</gene>
<dbReference type="InterPro" id="IPR041522">
    <property type="entry name" value="CdaR_GGDEF"/>
</dbReference>
<comment type="subcellular location">
    <subcellularLocation>
        <location evidence="1">Cytoplasm</location>
    </subcellularLocation>
</comment>
<evidence type="ECO:0000256" key="6">
    <source>
        <dbReference type="ARBA" id="ARBA00023125"/>
    </source>
</evidence>
<evidence type="ECO:0000256" key="5">
    <source>
        <dbReference type="ARBA" id="ARBA00023015"/>
    </source>
</evidence>
<dbReference type="Gene3D" id="1.10.10.60">
    <property type="entry name" value="Homeodomain-like"/>
    <property type="match status" value="2"/>
</dbReference>
<sequence>MINVILADDEAVFRKYLRHVIDWEAHGFHVCGEAKNGVEALELIERERPDIAFIDINMPYMNGMDLAAKVKELYPSTSIVLVTGHSEFEYARQALKIGVDDYILKPFDEEELLMALAKVKSAMEKSRVEQDKTQKERLAWKESFLNLLISNEYTGDNEMMNHQMKMFQQQEDRSLFQVIAIEIDGLHEQWPDSGEIRLRKYIIANLLQDLIKLEGRQFIFNGPENRVISLLQFTEEGGDKRFQTDGYSRLCALIKRHFGFSVTVGIGTAGQGVTFIRESYMESVIALRNRIAMNLTDVVFYRDITSKASNIGFYPSEMNENLLLHLRLHDEDEIRKNLDAIRTYIQNQQLSSDYIHTILAGLVSLCLTYIYEMGRKVEDVLPSNFSPFKEITSKPSIESAFEWITDIYLTAARHSKGVKRSKSGKILESAREYIDSNYANSQLKVEDISKHFYIQPRYLLKIFKQELGMSVSDYILETRIQRAKELLISGNNLRLTDISQMVGYSDPGHFSKTFKKHTGLSPSEYEVTRTK</sequence>
<dbReference type="PROSITE" id="PS00041">
    <property type="entry name" value="HTH_ARAC_FAMILY_1"/>
    <property type="match status" value="1"/>
</dbReference>
<dbReference type="Gene3D" id="3.40.50.2300">
    <property type="match status" value="1"/>
</dbReference>
<evidence type="ECO:0000256" key="7">
    <source>
        <dbReference type="ARBA" id="ARBA00023163"/>
    </source>
</evidence>
<dbReference type="SMART" id="SM00448">
    <property type="entry name" value="REC"/>
    <property type="match status" value="1"/>
</dbReference>
<dbReference type="PANTHER" id="PTHR42713">
    <property type="entry name" value="HISTIDINE KINASE-RELATED"/>
    <property type="match status" value="1"/>
</dbReference>
<feature type="modified residue" description="4-aspartylphosphate" evidence="8">
    <location>
        <position position="55"/>
    </location>
</feature>
<dbReference type="PROSITE" id="PS01124">
    <property type="entry name" value="HTH_ARAC_FAMILY_2"/>
    <property type="match status" value="1"/>
</dbReference>
<dbReference type="InterPro" id="IPR009057">
    <property type="entry name" value="Homeodomain-like_sf"/>
</dbReference>
<keyword evidence="4" id="KW-0902">Two-component regulatory system</keyword>
<dbReference type="InterPro" id="IPR020449">
    <property type="entry name" value="Tscrpt_reg_AraC-type_HTH"/>
</dbReference>
<dbReference type="InterPro" id="IPR018060">
    <property type="entry name" value="HTH_AraC"/>
</dbReference>
<dbReference type="PANTHER" id="PTHR42713:SF3">
    <property type="entry name" value="TRANSCRIPTIONAL REGULATORY PROTEIN HPTR"/>
    <property type="match status" value="1"/>
</dbReference>
<feature type="domain" description="Response regulatory" evidence="10">
    <location>
        <begin position="3"/>
        <end position="120"/>
    </location>
</feature>
<evidence type="ECO:0000256" key="2">
    <source>
        <dbReference type="ARBA" id="ARBA00022490"/>
    </source>
</evidence>
<dbReference type="Pfam" id="PF00072">
    <property type="entry name" value="Response_reg"/>
    <property type="match status" value="1"/>
</dbReference>
<dbReference type="SUPFAM" id="SSF52172">
    <property type="entry name" value="CheY-like"/>
    <property type="match status" value="1"/>
</dbReference>
<keyword evidence="6" id="KW-0238">DNA-binding</keyword>
<keyword evidence="2" id="KW-0963">Cytoplasm</keyword>
<dbReference type="SMART" id="SM00342">
    <property type="entry name" value="HTH_ARAC"/>
    <property type="match status" value="1"/>
</dbReference>
<dbReference type="InterPro" id="IPR018062">
    <property type="entry name" value="HTH_AraC-typ_CS"/>
</dbReference>
<dbReference type="EMBL" id="JBHLVF010000011">
    <property type="protein sequence ID" value="MFC0391512.1"/>
    <property type="molecule type" value="Genomic_DNA"/>
</dbReference>
<keyword evidence="7" id="KW-0804">Transcription</keyword>
<evidence type="ECO:0000256" key="8">
    <source>
        <dbReference type="PROSITE-ProRule" id="PRU00169"/>
    </source>
</evidence>
<evidence type="ECO:0000256" key="1">
    <source>
        <dbReference type="ARBA" id="ARBA00004496"/>
    </source>
</evidence>
<evidence type="ECO:0000259" key="10">
    <source>
        <dbReference type="PROSITE" id="PS50110"/>
    </source>
</evidence>
<evidence type="ECO:0000313" key="11">
    <source>
        <dbReference type="EMBL" id="MFC0391512.1"/>
    </source>
</evidence>
<evidence type="ECO:0000256" key="4">
    <source>
        <dbReference type="ARBA" id="ARBA00023012"/>
    </source>
</evidence>
<dbReference type="InterPro" id="IPR011006">
    <property type="entry name" value="CheY-like_superfamily"/>
</dbReference>
<feature type="domain" description="HTH araC/xylS-type" evidence="9">
    <location>
        <begin position="428"/>
        <end position="528"/>
    </location>
</feature>
<dbReference type="CDD" id="cd17536">
    <property type="entry name" value="REC_YesN-like"/>
    <property type="match status" value="1"/>
</dbReference>
<dbReference type="InterPro" id="IPR051552">
    <property type="entry name" value="HptR"/>
</dbReference>
<reference evidence="11 12" key="1">
    <citation type="submission" date="2024-09" db="EMBL/GenBank/DDBJ databases">
        <authorList>
            <person name="Sun Q."/>
            <person name="Mori K."/>
        </authorList>
    </citation>
    <scope>NUCLEOTIDE SEQUENCE [LARGE SCALE GENOMIC DNA]</scope>
    <source>
        <strain evidence="11 12">CCM 4839</strain>
    </source>
</reference>
<dbReference type="RefSeq" id="WP_204819830.1">
    <property type="nucleotide sequence ID" value="NZ_JANHOF010000006.1"/>
</dbReference>
<dbReference type="PROSITE" id="PS50110">
    <property type="entry name" value="RESPONSE_REGULATORY"/>
    <property type="match status" value="1"/>
</dbReference>
<name>A0ABV6J6L1_9BACL</name>
<comment type="caution">
    <text evidence="11">The sequence shown here is derived from an EMBL/GenBank/DDBJ whole genome shotgun (WGS) entry which is preliminary data.</text>
</comment>
<keyword evidence="12" id="KW-1185">Reference proteome</keyword>
<keyword evidence="5" id="KW-0805">Transcription regulation</keyword>
<dbReference type="Pfam" id="PF12833">
    <property type="entry name" value="HTH_18"/>
    <property type="match status" value="1"/>
</dbReference>
<dbReference type="Pfam" id="PF17853">
    <property type="entry name" value="GGDEF_2"/>
    <property type="match status" value="1"/>
</dbReference>
<evidence type="ECO:0000313" key="12">
    <source>
        <dbReference type="Proteomes" id="UP001589818"/>
    </source>
</evidence>
<accession>A0ABV6J6L1</accession>
<dbReference type="PRINTS" id="PR00032">
    <property type="entry name" value="HTHARAC"/>
</dbReference>
<dbReference type="SUPFAM" id="SSF46689">
    <property type="entry name" value="Homeodomain-like"/>
    <property type="match status" value="2"/>
</dbReference>
<protein>
    <submittedName>
        <fullName evidence="11">Response regulator</fullName>
    </submittedName>
</protein>